<reference evidence="1 2" key="1">
    <citation type="submission" date="2019-11" db="EMBL/GenBank/DDBJ databases">
        <title>Comparative genomics of hydrocarbon-degrading Desulfosarcina strains.</title>
        <authorList>
            <person name="Watanabe M."/>
            <person name="Kojima H."/>
            <person name="Fukui M."/>
        </authorList>
    </citation>
    <scope>NUCLEOTIDE SEQUENCE [LARGE SCALE GENOMIC DNA]</scope>
    <source>
        <strain evidence="1 2">PP31</strain>
    </source>
</reference>
<dbReference type="Proteomes" id="UP000427769">
    <property type="component" value="Chromosome"/>
</dbReference>
<dbReference type="EMBL" id="AP021875">
    <property type="protein sequence ID" value="BBO73345.1"/>
    <property type="molecule type" value="Genomic_DNA"/>
</dbReference>
<dbReference type="AlphaFoldDB" id="A0A5K7YY54"/>
<keyword evidence="2" id="KW-1185">Reference proteome</keyword>
<accession>A0A5K7YY54</accession>
<name>A0A5K7YY54_9BACT</name>
<dbReference type="KEGG" id="dwd:DSCW_07620"/>
<organism evidence="1 2">
    <name type="scientific">Desulfosarcina widdelii</name>
    <dbReference type="NCBI Taxonomy" id="947919"/>
    <lineage>
        <taxon>Bacteria</taxon>
        <taxon>Pseudomonadati</taxon>
        <taxon>Thermodesulfobacteriota</taxon>
        <taxon>Desulfobacteria</taxon>
        <taxon>Desulfobacterales</taxon>
        <taxon>Desulfosarcinaceae</taxon>
        <taxon>Desulfosarcina</taxon>
    </lineage>
</organism>
<proteinExistence type="predicted"/>
<sequence>MGAKAGNDGNAIGWAFQKESNSEKQSYHEKLLMPVLDPVAAVAGQLAREKDVDGITMLAECLTAIIEKANMMFKR</sequence>
<gene>
    <name evidence="1" type="ORF">DSCW_07620</name>
</gene>
<evidence type="ECO:0000313" key="2">
    <source>
        <dbReference type="Proteomes" id="UP000427769"/>
    </source>
</evidence>
<dbReference type="RefSeq" id="WP_155302461.1">
    <property type="nucleotide sequence ID" value="NZ_AP021875.1"/>
</dbReference>
<evidence type="ECO:0000313" key="1">
    <source>
        <dbReference type="EMBL" id="BBO73345.1"/>
    </source>
</evidence>
<protein>
    <submittedName>
        <fullName evidence="1">Uncharacterized protein</fullName>
    </submittedName>
</protein>